<sequence>PEEILNTPTGQSLHSEDYGGVSTIPPHLEDVDKTCPVKEEPEEFAATLGMEETVDVAEESSDCGGSRSLSSSRGRLVKECLDEQPPPSLPVTAAAKETGMNSEPARPDHRCLSNLSRKAIVAVVFPLPFFYPPPLFALPNTRFFLFLSSILLLVFVMKNVEAAGFRILRLVTYNHVVNVSAVKILSGGFLTYRIEHPCNSERLLFLSFD</sequence>
<reference evidence="1 2" key="1">
    <citation type="journal article" date="2020" name="Cell">
        <title>Large-Scale Comparative Analyses of Tick Genomes Elucidate Their Genetic Diversity and Vector Capacities.</title>
        <authorList>
            <consortium name="Tick Genome and Microbiome Consortium (TIGMIC)"/>
            <person name="Jia N."/>
            <person name="Wang J."/>
            <person name="Shi W."/>
            <person name="Du L."/>
            <person name="Sun Y."/>
            <person name="Zhan W."/>
            <person name="Jiang J.F."/>
            <person name="Wang Q."/>
            <person name="Zhang B."/>
            <person name="Ji P."/>
            <person name="Bell-Sakyi L."/>
            <person name="Cui X.M."/>
            <person name="Yuan T.T."/>
            <person name="Jiang B.G."/>
            <person name="Yang W.F."/>
            <person name="Lam T.T."/>
            <person name="Chang Q.C."/>
            <person name="Ding S.J."/>
            <person name="Wang X.J."/>
            <person name="Zhu J.G."/>
            <person name="Ruan X.D."/>
            <person name="Zhao L."/>
            <person name="Wei J.T."/>
            <person name="Ye R.Z."/>
            <person name="Que T.C."/>
            <person name="Du C.H."/>
            <person name="Zhou Y.H."/>
            <person name="Cheng J.X."/>
            <person name="Dai P.F."/>
            <person name="Guo W.B."/>
            <person name="Han X.H."/>
            <person name="Huang E.J."/>
            <person name="Li L.F."/>
            <person name="Wei W."/>
            <person name="Gao Y.C."/>
            <person name="Liu J.Z."/>
            <person name="Shao H.Z."/>
            <person name="Wang X."/>
            <person name="Wang C.C."/>
            <person name="Yang T.C."/>
            <person name="Huo Q.B."/>
            <person name="Li W."/>
            <person name="Chen H.Y."/>
            <person name="Chen S.E."/>
            <person name="Zhou L.G."/>
            <person name="Ni X.B."/>
            <person name="Tian J.H."/>
            <person name="Sheng Y."/>
            <person name="Liu T."/>
            <person name="Pan Y.S."/>
            <person name="Xia L.Y."/>
            <person name="Li J."/>
            <person name="Zhao F."/>
            <person name="Cao W.C."/>
        </authorList>
    </citation>
    <scope>NUCLEOTIDE SEQUENCE [LARGE SCALE GENOMIC DNA]</scope>
    <source>
        <strain evidence="1">Iper-2018</strain>
    </source>
</reference>
<protein>
    <submittedName>
        <fullName evidence="1">Uncharacterized protein</fullName>
    </submittedName>
</protein>
<dbReference type="EMBL" id="JABSTQ010006821">
    <property type="protein sequence ID" value="KAG0436647.1"/>
    <property type="molecule type" value="Genomic_DNA"/>
</dbReference>
<evidence type="ECO:0000313" key="1">
    <source>
        <dbReference type="EMBL" id="KAG0436647.1"/>
    </source>
</evidence>
<feature type="non-terminal residue" evidence="1">
    <location>
        <position position="1"/>
    </location>
</feature>
<gene>
    <name evidence="1" type="ORF">HPB47_017839</name>
</gene>
<name>A0AC60QMA7_IXOPE</name>
<keyword evidence="2" id="KW-1185">Reference proteome</keyword>
<accession>A0AC60QMA7</accession>
<comment type="caution">
    <text evidence="1">The sequence shown here is derived from an EMBL/GenBank/DDBJ whole genome shotgun (WGS) entry which is preliminary data.</text>
</comment>
<proteinExistence type="predicted"/>
<dbReference type="Proteomes" id="UP000805193">
    <property type="component" value="Unassembled WGS sequence"/>
</dbReference>
<organism evidence="1 2">
    <name type="scientific">Ixodes persulcatus</name>
    <name type="common">Taiga tick</name>
    <dbReference type="NCBI Taxonomy" id="34615"/>
    <lineage>
        <taxon>Eukaryota</taxon>
        <taxon>Metazoa</taxon>
        <taxon>Ecdysozoa</taxon>
        <taxon>Arthropoda</taxon>
        <taxon>Chelicerata</taxon>
        <taxon>Arachnida</taxon>
        <taxon>Acari</taxon>
        <taxon>Parasitiformes</taxon>
        <taxon>Ixodida</taxon>
        <taxon>Ixodoidea</taxon>
        <taxon>Ixodidae</taxon>
        <taxon>Ixodinae</taxon>
        <taxon>Ixodes</taxon>
    </lineage>
</organism>
<evidence type="ECO:0000313" key="2">
    <source>
        <dbReference type="Proteomes" id="UP000805193"/>
    </source>
</evidence>